<keyword evidence="1" id="KW-0812">Transmembrane</keyword>
<dbReference type="EMBL" id="CAJVPK010000303">
    <property type="protein sequence ID" value="CAG8491295.1"/>
    <property type="molecule type" value="Genomic_DNA"/>
</dbReference>
<protein>
    <submittedName>
        <fullName evidence="2">228_t:CDS:1</fullName>
    </submittedName>
</protein>
<proteinExistence type="predicted"/>
<accession>A0A9N8ZFR1</accession>
<name>A0A9N8ZFR1_9GLOM</name>
<keyword evidence="1" id="KW-0472">Membrane</keyword>
<keyword evidence="1" id="KW-1133">Transmembrane helix</keyword>
<evidence type="ECO:0000256" key="1">
    <source>
        <dbReference type="SAM" id="Phobius"/>
    </source>
</evidence>
<keyword evidence="3" id="KW-1185">Reference proteome</keyword>
<gene>
    <name evidence="2" type="ORF">DEBURN_LOCUS4190</name>
</gene>
<dbReference type="AlphaFoldDB" id="A0A9N8ZFR1"/>
<evidence type="ECO:0000313" key="3">
    <source>
        <dbReference type="Proteomes" id="UP000789706"/>
    </source>
</evidence>
<organism evidence="2 3">
    <name type="scientific">Diversispora eburnea</name>
    <dbReference type="NCBI Taxonomy" id="1213867"/>
    <lineage>
        <taxon>Eukaryota</taxon>
        <taxon>Fungi</taxon>
        <taxon>Fungi incertae sedis</taxon>
        <taxon>Mucoromycota</taxon>
        <taxon>Glomeromycotina</taxon>
        <taxon>Glomeromycetes</taxon>
        <taxon>Diversisporales</taxon>
        <taxon>Diversisporaceae</taxon>
        <taxon>Diversispora</taxon>
    </lineage>
</organism>
<evidence type="ECO:0000313" key="2">
    <source>
        <dbReference type="EMBL" id="CAG8491295.1"/>
    </source>
</evidence>
<feature type="transmembrane region" description="Helical" evidence="1">
    <location>
        <begin position="12"/>
        <end position="29"/>
    </location>
</feature>
<reference evidence="2" key="1">
    <citation type="submission" date="2021-06" db="EMBL/GenBank/DDBJ databases">
        <authorList>
            <person name="Kallberg Y."/>
            <person name="Tangrot J."/>
            <person name="Rosling A."/>
        </authorList>
    </citation>
    <scope>NUCLEOTIDE SEQUENCE</scope>
    <source>
        <strain evidence="2">AZ414A</strain>
    </source>
</reference>
<dbReference type="Proteomes" id="UP000789706">
    <property type="component" value="Unassembled WGS sequence"/>
</dbReference>
<sequence>MDISYPYISQVFVYVILSLLGVSHLAVLLRKSESFINSVLYKLRDS</sequence>
<comment type="caution">
    <text evidence="2">The sequence shown here is derived from an EMBL/GenBank/DDBJ whole genome shotgun (WGS) entry which is preliminary data.</text>
</comment>